<evidence type="ECO:0000256" key="9">
    <source>
        <dbReference type="RuleBase" id="RU361153"/>
    </source>
</evidence>
<dbReference type="GO" id="GO:0030245">
    <property type="term" value="P:cellulose catabolic process"/>
    <property type="evidence" value="ECO:0007669"/>
    <property type="project" value="UniProtKB-KW"/>
</dbReference>
<evidence type="ECO:0000256" key="7">
    <source>
        <dbReference type="ARBA" id="ARBA00023316"/>
    </source>
</evidence>
<dbReference type="InterPro" id="IPR005102">
    <property type="entry name" value="Carbo-bd_X2"/>
</dbReference>
<dbReference type="AlphaFoldDB" id="A0A9P4K9L4"/>
<dbReference type="FunFam" id="3.20.20.80:FF:000152">
    <property type="entry name" value="Extracellular endoglucanase"/>
    <property type="match status" value="1"/>
</dbReference>
<dbReference type="Pfam" id="PF03442">
    <property type="entry name" value="CBM_X2"/>
    <property type="match status" value="1"/>
</dbReference>
<dbReference type="Gene3D" id="2.60.40.10">
    <property type="entry name" value="Immunoglobulins"/>
    <property type="match status" value="1"/>
</dbReference>
<reference evidence="14" key="1">
    <citation type="journal article" date="2020" name="Stud. Mycol.">
        <title>101 Dothideomycetes genomes: A test case for predicting lifestyles and emergence of pathogens.</title>
        <authorList>
            <person name="Haridas S."/>
            <person name="Albert R."/>
            <person name="Binder M."/>
            <person name="Bloem J."/>
            <person name="LaButti K."/>
            <person name="Salamov A."/>
            <person name="Andreopoulos B."/>
            <person name="Baker S."/>
            <person name="Barry K."/>
            <person name="Bills G."/>
            <person name="Bluhm B."/>
            <person name="Cannon C."/>
            <person name="Castanera R."/>
            <person name="Culley D."/>
            <person name="Daum C."/>
            <person name="Ezra D."/>
            <person name="Gonzalez J."/>
            <person name="Henrissat B."/>
            <person name="Kuo A."/>
            <person name="Liang C."/>
            <person name="Lipzen A."/>
            <person name="Lutzoni F."/>
            <person name="Magnuson J."/>
            <person name="Mondo S."/>
            <person name="Nolan M."/>
            <person name="Ohm R."/>
            <person name="Pangilinan J."/>
            <person name="Park H.-J."/>
            <person name="Ramirez L."/>
            <person name="Alfaro M."/>
            <person name="Sun H."/>
            <person name="Tritt A."/>
            <person name="Yoshinaga Y."/>
            <person name="Zwiers L.-H."/>
            <person name="Turgeon B."/>
            <person name="Goodwin S."/>
            <person name="Spatafora J."/>
            <person name="Crous P."/>
            <person name="Grigoriev I."/>
        </authorList>
    </citation>
    <scope>NUCLEOTIDE SEQUENCE [LARGE SCALE GENOMIC DNA]</scope>
    <source>
        <strain evidence="14">CBS 304.66</strain>
    </source>
</reference>
<proteinExistence type="inferred from homology"/>
<feature type="domain" description="Carbohydrate binding X2" evidence="12">
    <location>
        <begin position="378"/>
        <end position="464"/>
    </location>
</feature>
<dbReference type="GO" id="GO:0005576">
    <property type="term" value="C:extracellular region"/>
    <property type="evidence" value="ECO:0007669"/>
    <property type="project" value="TreeGrafter"/>
</dbReference>
<keyword evidence="6 9" id="KW-0326">Glycosidase</keyword>
<evidence type="ECO:0000259" key="12">
    <source>
        <dbReference type="Pfam" id="PF03442"/>
    </source>
</evidence>
<evidence type="ECO:0000256" key="10">
    <source>
        <dbReference type="SAM" id="SignalP"/>
    </source>
</evidence>
<organism evidence="13 14">
    <name type="scientific">Lojkania enalia</name>
    <dbReference type="NCBI Taxonomy" id="147567"/>
    <lineage>
        <taxon>Eukaryota</taxon>
        <taxon>Fungi</taxon>
        <taxon>Dikarya</taxon>
        <taxon>Ascomycota</taxon>
        <taxon>Pezizomycotina</taxon>
        <taxon>Dothideomycetes</taxon>
        <taxon>Pleosporomycetidae</taxon>
        <taxon>Pleosporales</taxon>
        <taxon>Pleosporales incertae sedis</taxon>
        <taxon>Lojkania</taxon>
    </lineage>
</organism>
<feature type="signal peptide" evidence="10">
    <location>
        <begin position="1"/>
        <end position="18"/>
    </location>
</feature>
<dbReference type="GO" id="GO:0009986">
    <property type="term" value="C:cell surface"/>
    <property type="evidence" value="ECO:0007669"/>
    <property type="project" value="TreeGrafter"/>
</dbReference>
<dbReference type="InterPro" id="IPR013783">
    <property type="entry name" value="Ig-like_fold"/>
</dbReference>
<dbReference type="PANTHER" id="PTHR31297">
    <property type="entry name" value="GLUCAN ENDO-1,6-BETA-GLUCOSIDASE B"/>
    <property type="match status" value="1"/>
</dbReference>
<feature type="domain" description="Glycoside hydrolase family 5" evidence="11">
    <location>
        <begin position="70"/>
        <end position="336"/>
    </location>
</feature>
<dbReference type="InterPro" id="IPR001547">
    <property type="entry name" value="Glyco_hydro_5"/>
</dbReference>
<dbReference type="SUPFAM" id="SSF51445">
    <property type="entry name" value="(Trans)glycosidases"/>
    <property type="match status" value="1"/>
</dbReference>
<evidence type="ECO:0000256" key="5">
    <source>
        <dbReference type="ARBA" id="ARBA00023277"/>
    </source>
</evidence>
<dbReference type="InterPro" id="IPR050386">
    <property type="entry name" value="Glycosyl_hydrolase_5"/>
</dbReference>
<dbReference type="OrthoDB" id="412536at2759"/>
<sequence>MKPVFFGVAATLLQGALAANIPWAGSLLATHRATCSETFTSISAADFVAAMNPGWNVGNTLDAVEDEGDWNNPPVIGGTFDDIKAAGFKGIRLPVTWAYHFTSQSPDWTVDPVWLQRVSDVVDMITSRGFYAIVNVHHDSWNWFDYTQPSANVTQIEERFYKLWYQIGTKLACKGSQVAFEPINEPPGTTAEHGAELNKLNNVFLQAINDAGGFNAQRVVTLVGSGEDGIKTSQWFKKPDSKFKNPWAIQYHYYSPYDFIFSAWGKTTWGSAEDKALLDTDLASVRGNFTDIPLIIGEWAASPVATETAARWKYFDFFLRTAAKYNTATILWDNGADFLNRATHQWRDTVALNIMKNAVKGTPNALPESTTDGSATSQSSSAYIYHKLNTAVTDVSLPFQLNGNTLQSIRLTSTGKALAKGSDYSISGSNITFKSPFLSTILTPGSPIGSLANLTLSFSAGADLLANVLQYTTPTLRSTSSALPATSSDLHIPITWPGANRPATVKATKSDGTYLVDDWTQWLGPLQQGRMTYSGQWDWDGESVILRSTVLDAVRASGKSTTFMIEFYPRVPGNSVNYTLTV</sequence>
<evidence type="ECO:0000256" key="1">
    <source>
        <dbReference type="ARBA" id="ARBA00005641"/>
    </source>
</evidence>
<keyword evidence="2 10" id="KW-0732">Signal</keyword>
<comment type="similarity">
    <text evidence="1 9">Belongs to the glycosyl hydrolase 5 (cellulase A) family.</text>
</comment>
<evidence type="ECO:0000259" key="11">
    <source>
        <dbReference type="Pfam" id="PF00150"/>
    </source>
</evidence>
<keyword evidence="5" id="KW-0119">Carbohydrate metabolism</keyword>
<dbReference type="GO" id="GO:0071555">
    <property type="term" value="P:cell wall organization"/>
    <property type="evidence" value="ECO:0007669"/>
    <property type="project" value="UniProtKB-KW"/>
</dbReference>
<dbReference type="InterPro" id="IPR014756">
    <property type="entry name" value="Ig_E-set"/>
</dbReference>
<dbReference type="EMBL" id="ML986616">
    <property type="protein sequence ID" value="KAF2264350.1"/>
    <property type="molecule type" value="Genomic_DNA"/>
</dbReference>
<dbReference type="SUPFAM" id="SSF81296">
    <property type="entry name" value="E set domains"/>
    <property type="match status" value="1"/>
</dbReference>
<evidence type="ECO:0000256" key="3">
    <source>
        <dbReference type="ARBA" id="ARBA00022801"/>
    </source>
</evidence>
<dbReference type="Proteomes" id="UP000800093">
    <property type="component" value="Unassembled WGS sequence"/>
</dbReference>
<dbReference type="InterPro" id="IPR017853">
    <property type="entry name" value="GH"/>
</dbReference>
<keyword evidence="3 9" id="KW-0378">Hydrolase</keyword>
<keyword evidence="14" id="KW-1185">Reference proteome</keyword>
<dbReference type="GO" id="GO:0008422">
    <property type="term" value="F:beta-glucosidase activity"/>
    <property type="evidence" value="ECO:0007669"/>
    <property type="project" value="TreeGrafter"/>
</dbReference>
<accession>A0A9P4K9L4</accession>
<dbReference type="PANTHER" id="PTHR31297:SF41">
    <property type="entry name" value="ENDOGLUCANASE, PUTATIVE (AFU_ORTHOLOGUE AFUA_5G01830)-RELATED"/>
    <property type="match status" value="1"/>
</dbReference>
<dbReference type="InterPro" id="IPR016282">
    <property type="entry name" value="Glyco_hydro_5_endoGlcnase_B"/>
</dbReference>
<dbReference type="Gene3D" id="3.20.20.80">
    <property type="entry name" value="Glycosidases"/>
    <property type="match status" value="1"/>
</dbReference>
<evidence type="ECO:0000256" key="8">
    <source>
        <dbReference type="ARBA" id="ARBA00023326"/>
    </source>
</evidence>
<feature type="chain" id="PRO_5040425310" evidence="10">
    <location>
        <begin position="19"/>
        <end position="582"/>
    </location>
</feature>
<evidence type="ECO:0000313" key="14">
    <source>
        <dbReference type="Proteomes" id="UP000800093"/>
    </source>
</evidence>
<keyword evidence="7" id="KW-0961">Cell wall biogenesis/degradation</keyword>
<evidence type="ECO:0000256" key="2">
    <source>
        <dbReference type="ARBA" id="ARBA00022729"/>
    </source>
</evidence>
<gene>
    <name evidence="13" type="ORF">CC78DRAFT_560340</name>
</gene>
<keyword evidence="4" id="KW-0136">Cellulose degradation</keyword>
<protein>
    <submittedName>
        <fullName evidence="13">Endoglucanase D</fullName>
    </submittedName>
</protein>
<dbReference type="PIRSF" id="PIRSF001043">
    <property type="entry name" value="Endoglucanase_B"/>
    <property type="match status" value="1"/>
</dbReference>
<evidence type="ECO:0000256" key="6">
    <source>
        <dbReference type="ARBA" id="ARBA00023295"/>
    </source>
</evidence>
<name>A0A9P4K9L4_9PLEO</name>
<evidence type="ECO:0000313" key="13">
    <source>
        <dbReference type="EMBL" id="KAF2264350.1"/>
    </source>
</evidence>
<keyword evidence="8" id="KW-0624">Polysaccharide degradation</keyword>
<dbReference type="Pfam" id="PF00150">
    <property type="entry name" value="Cellulase"/>
    <property type="match status" value="1"/>
</dbReference>
<comment type="caution">
    <text evidence="13">The sequence shown here is derived from an EMBL/GenBank/DDBJ whole genome shotgun (WGS) entry which is preliminary data.</text>
</comment>
<evidence type="ECO:0000256" key="4">
    <source>
        <dbReference type="ARBA" id="ARBA00023001"/>
    </source>
</evidence>